<feature type="domain" description="Reverse transcriptase zinc-binding" evidence="1">
    <location>
        <begin position="8"/>
        <end position="56"/>
    </location>
</feature>
<evidence type="ECO:0000259" key="1">
    <source>
        <dbReference type="Pfam" id="PF13966"/>
    </source>
</evidence>
<gene>
    <name evidence="2" type="ORF">TSUD_143050</name>
</gene>
<keyword evidence="3" id="KW-1185">Reference proteome</keyword>
<dbReference type="Proteomes" id="UP000242715">
    <property type="component" value="Unassembled WGS sequence"/>
</dbReference>
<protein>
    <recommendedName>
        <fullName evidence="1">Reverse transcriptase zinc-binding domain-containing protein</fullName>
    </recommendedName>
</protein>
<dbReference type="EMBL" id="DF973949">
    <property type="protein sequence ID" value="GAU42968.1"/>
    <property type="molecule type" value="Genomic_DNA"/>
</dbReference>
<proteinExistence type="predicted"/>
<reference evidence="3" key="1">
    <citation type="journal article" date="2017" name="Front. Plant Sci.">
        <title>Climate Clever Clovers: New Paradigm to Reduce the Environmental Footprint of Ruminants by Breeding Low Methanogenic Forages Utilizing Haplotype Variation.</title>
        <authorList>
            <person name="Kaur P."/>
            <person name="Appels R."/>
            <person name="Bayer P.E."/>
            <person name="Keeble-Gagnere G."/>
            <person name="Wang J."/>
            <person name="Hirakawa H."/>
            <person name="Shirasawa K."/>
            <person name="Vercoe P."/>
            <person name="Stefanova K."/>
            <person name="Durmic Z."/>
            <person name="Nichols P."/>
            <person name="Revell C."/>
            <person name="Isobe S.N."/>
            <person name="Edwards D."/>
            <person name="Erskine W."/>
        </authorList>
    </citation>
    <scope>NUCLEOTIDE SEQUENCE [LARGE SCALE GENOMIC DNA]</scope>
    <source>
        <strain evidence="3">cv. Daliak</strain>
    </source>
</reference>
<accession>A0A2Z6NE53</accession>
<sequence>MKIGSLHLLQDRLPTKANLTTRGCLSSAVYHCVSGCGEVESAQHLFLSCSIFGALWPTVSSWIGSSLVTSQTLPVY</sequence>
<name>A0A2Z6NE53_TRISU</name>
<dbReference type="Pfam" id="PF13966">
    <property type="entry name" value="zf-RVT"/>
    <property type="match status" value="1"/>
</dbReference>
<organism evidence="2 3">
    <name type="scientific">Trifolium subterraneum</name>
    <name type="common">Subterranean clover</name>
    <dbReference type="NCBI Taxonomy" id="3900"/>
    <lineage>
        <taxon>Eukaryota</taxon>
        <taxon>Viridiplantae</taxon>
        <taxon>Streptophyta</taxon>
        <taxon>Embryophyta</taxon>
        <taxon>Tracheophyta</taxon>
        <taxon>Spermatophyta</taxon>
        <taxon>Magnoliopsida</taxon>
        <taxon>eudicotyledons</taxon>
        <taxon>Gunneridae</taxon>
        <taxon>Pentapetalae</taxon>
        <taxon>rosids</taxon>
        <taxon>fabids</taxon>
        <taxon>Fabales</taxon>
        <taxon>Fabaceae</taxon>
        <taxon>Papilionoideae</taxon>
        <taxon>50 kb inversion clade</taxon>
        <taxon>NPAAA clade</taxon>
        <taxon>Hologalegina</taxon>
        <taxon>IRL clade</taxon>
        <taxon>Trifolieae</taxon>
        <taxon>Trifolium</taxon>
    </lineage>
</organism>
<dbReference type="AlphaFoldDB" id="A0A2Z6NE53"/>
<evidence type="ECO:0000313" key="2">
    <source>
        <dbReference type="EMBL" id="GAU42968.1"/>
    </source>
</evidence>
<dbReference type="InterPro" id="IPR026960">
    <property type="entry name" value="RVT-Znf"/>
</dbReference>
<evidence type="ECO:0000313" key="3">
    <source>
        <dbReference type="Proteomes" id="UP000242715"/>
    </source>
</evidence>